<evidence type="ECO:0000313" key="2">
    <source>
        <dbReference type="EMBL" id="ANE45451.1"/>
    </source>
</evidence>
<name>A0A172TEI8_9BACL</name>
<organism evidence="2 3">
    <name type="scientific">Paenibacillus swuensis</name>
    <dbReference type="NCBI Taxonomy" id="1178515"/>
    <lineage>
        <taxon>Bacteria</taxon>
        <taxon>Bacillati</taxon>
        <taxon>Bacillota</taxon>
        <taxon>Bacilli</taxon>
        <taxon>Bacillales</taxon>
        <taxon>Paenibacillaceae</taxon>
        <taxon>Paenibacillus</taxon>
    </lineage>
</organism>
<dbReference type="PANTHER" id="PTHR48079:SF6">
    <property type="entry name" value="NAD(P)-BINDING DOMAIN-CONTAINING PROTEIN-RELATED"/>
    <property type="match status" value="1"/>
</dbReference>
<dbReference type="RefSeq" id="WP_068604112.1">
    <property type="nucleotide sequence ID" value="NZ_CP011388.1"/>
</dbReference>
<dbReference type="Proteomes" id="UP000076927">
    <property type="component" value="Chromosome"/>
</dbReference>
<dbReference type="GO" id="GO:0004029">
    <property type="term" value="F:aldehyde dehydrogenase (NAD+) activity"/>
    <property type="evidence" value="ECO:0007669"/>
    <property type="project" value="TreeGrafter"/>
</dbReference>
<dbReference type="InterPro" id="IPR036291">
    <property type="entry name" value="NAD(P)-bd_dom_sf"/>
</dbReference>
<dbReference type="InterPro" id="IPR001509">
    <property type="entry name" value="Epimerase_deHydtase"/>
</dbReference>
<sequence length="314" mass="34701">MADQLSKVLIFGGTRFFGKRLVERLLDQGCDVTIATRGTTPDDFGDRVTRLQLDREDRAALLKATEGKSWDVVYDNICYSPGSAADACDAFAGGKVKRYIFTSTLSVYEFGAGARREHDFDPYTYPVKLRGKDDFTFGEGKPLKEAVYNYAEGKRLAEAVFMRQADFPVCAVRFPIVLGTDDYTLRMQFHMNRVRDGVPIGIPNPDARMSFIRSDEAANFLLWLKDQDVSGPFNACASGSISVGGVIRLIEDELGRSAQTAATVEDSANNSPFGVPDDWYMDTTKAAEAGYQFTHLDAWLRALITELNGSTVKG</sequence>
<dbReference type="PANTHER" id="PTHR48079">
    <property type="entry name" value="PROTEIN YEEZ"/>
    <property type="match status" value="1"/>
</dbReference>
<reference evidence="2 3" key="1">
    <citation type="submission" date="2015-01" db="EMBL/GenBank/DDBJ databases">
        <title>Paenibacillus swuensis/DY6/whole genome sequencing.</title>
        <authorList>
            <person name="Kim M.K."/>
            <person name="Srinivasan S."/>
            <person name="Lee J.-J."/>
        </authorList>
    </citation>
    <scope>NUCLEOTIDE SEQUENCE [LARGE SCALE GENOMIC DNA]</scope>
    <source>
        <strain evidence="2 3">DY6</strain>
    </source>
</reference>
<protein>
    <recommendedName>
        <fullName evidence="1">NAD-dependent epimerase/dehydratase domain-containing protein</fullName>
    </recommendedName>
</protein>
<dbReference type="KEGG" id="pswu:SY83_02955"/>
<proteinExistence type="predicted"/>
<dbReference type="AlphaFoldDB" id="A0A172TEI8"/>
<dbReference type="Pfam" id="PF01370">
    <property type="entry name" value="Epimerase"/>
    <property type="match status" value="1"/>
</dbReference>
<evidence type="ECO:0000313" key="3">
    <source>
        <dbReference type="Proteomes" id="UP000076927"/>
    </source>
</evidence>
<feature type="domain" description="NAD-dependent epimerase/dehydratase" evidence="1">
    <location>
        <begin position="8"/>
        <end position="74"/>
    </location>
</feature>
<gene>
    <name evidence="2" type="ORF">SY83_02955</name>
</gene>
<dbReference type="InterPro" id="IPR051783">
    <property type="entry name" value="NAD(P)-dependent_oxidoreduct"/>
</dbReference>
<dbReference type="SUPFAM" id="SSF51735">
    <property type="entry name" value="NAD(P)-binding Rossmann-fold domains"/>
    <property type="match status" value="1"/>
</dbReference>
<accession>A0A172TEI8</accession>
<dbReference type="GO" id="GO:0005737">
    <property type="term" value="C:cytoplasm"/>
    <property type="evidence" value="ECO:0007669"/>
    <property type="project" value="TreeGrafter"/>
</dbReference>
<dbReference type="STRING" id="1178515.SY83_02955"/>
<keyword evidence="3" id="KW-1185">Reference proteome</keyword>
<dbReference type="EMBL" id="CP011388">
    <property type="protein sequence ID" value="ANE45451.1"/>
    <property type="molecule type" value="Genomic_DNA"/>
</dbReference>
<dbReference type="Gene3D" id="3.40.50.720">
    <property type="entry name" value="NAD(P)-binding Rossmann-like Domain"/>
    <property type="match status" value="1"/>
</dbReference>
<dbReference type="PATRIC" id="fig|1178515.4.peg.577"/>
<evidence type="ECO:0000259" key="1">
    <source>
        <dbReference type="Pfam" id="PF01370"/>
    </source>
</evidence>